<dbReference type="RefSeq" id="WP_096298155.1">
    <property type="nucleotide sequence ID" value="NZ_CP023406.1"/>
</dbReference>
<protein>
    <recommendedName>
        <fullName evidence="2">Response regulatory domain-containing protein</fullName>
    </recommendedName>
</protein>
<dbReference type="Gene3D" id="3.40.50.2300">
    <property type="match status" value="1"/>
</dbReference>
<evidence type="ECO:0000313" key="4">
    <source>
        <dbReference type="Proteomes" id="UP000218968"/>
    </source>
</evidence>
<evidence type="ECO:0000259" key="2">
    <source>
        <dbReference type="PROSITE" id="PS50110"/>
    </source>
</evidence>
<dbReference type="InterPro" id="IPR011006">
    <property type="entry name" value="CheY-like_superfamily"/>
</dbReference>
<evidence type="ECO:0000313" key="3">
    <source>
        <dbReference type="EMBL" id="ATD67589.1"/>
    </source>
</evidence>
<dbReference type="SMART" id="SM00448">
    <property type="entry name" value="REC"/>
    <property type="match status" value="1"/>
</dbReference>
<gene>
    <name evidence="3" type="ORF">CNR27_09200</name>
</gene>
<dbReference type="SUPFAM" id="SSF52172">
    <property type="entry name" value="CheY-like"/>
    <property type="match status" value="1"/>
</dbReference>
<dbReference type="OrthoDB" id="582170at2"/>
<dbReference type="EMBL" id="CP023406">
    <property type="protein sequence ID" value="ATD67589.1"/>
    <property type="molecule type" value="Genomic_DNA"/>
</dbReference>
<feature type="domain" description="Response regulatory" evidence="2">
    <location>
        <begin position="10"/>
        <end position="121"/>
    </location>
</feature>
<reference evidence="4" key="1">
    <citation type="submission" date="2017-09" db="EMBL/GenBank/DDBJ databases">
        <title>Luteimonas liuhanmingii sp.nov., isolated from the intestinal contents of Tibetan Plateau Pika in Yushu, Qinghai Province, China.</title>
        <authorList>
            <person name="Gui Z."/>
        </authorList>
    </citation>
    <scope>NUCLEOTIDE SEQUENCE [LARGE SCALE GENOMIC DNA]</scope>
    <source>
        <strain evidence="4">100111</strain>
    </source>
</reference>
<keyword evidence="1" id="KW-0597">Phosphoprotein</keyword>
<dbReference type="Proteomes" id="UP000218968">
    <property type="component" value="Chromosome"/>
</dbReference>
<feature type="modified residue" description="4-aspartylphosphate" evidence="1">
    <location>
        <position position="61"/>
    </location>
</feature>
<dbReference type="Pfam" id="PF00072">
    <property type="entry name" value="Response_reg"/>
    <property type="match status" value="1"/>
</dbReference>
<accession>A0A290XES9</accession>
<proteinExistence type="predicted"/>
<sequence>MDERNLAGCRVLVVEDDYSIAAALAEELADQTAIVIGPAPSVERALKLVDEAARLDLAVLDVNLRGEEVYPVADVLAERGIPFVLVTGYDRHTIRARYLQECILEKPVGTAAVLSALRRLPR</sequence>
<dbReference type="InterPro" id="IPR001789">
    <property type="entry name" value="Sig_transdc_resp-reg_receiver"/>
</dbReference>
<name>A0A290XES9_9GAMM</name>
<organism evidence="3 4">
    <name type="scientific">Luteimonas chenhongjianii</name>
    <dbReference type="NCBI Taxonomy" id="2006110"/>
    <lineage>
        <taxon>Bacteria</taxon>
        <taxon>Pseudomonadati</taxon>
        <taxon>Pseudomonadota</taxon>
        <taxon>Gammaproteobacteria</taxon>
        <taxon>Lysobacterales</taxon>
        <taxon>Lysobacteraceae</taxon>
        <taxon>Luteimonas</taxon>
    </lineage>
</organism>
<dbReference type="GO" id="GO:0000160">
    <property type="term" value="P:phosphorelay signal transduction system"/>
    <property type="evidence" value="ECO:0007669"/>
    <property type="project" value="InterPro"/>
</dbReference>
<dbReference type="KEGG" id="lum:CNR27_09200"/>
<evidence type="ECO:0000256" key="1">
    <source>
        <dbReference type="PROSITE-ProRule" id="PRU00169"/>
    </source>
</evidence>
<dbReference type="AlphaFoldDB" id="A0A290XES9"/>
<keyword evidence="4" id="KW-1185">Reference proteome</keyword>
<dbReference type="PROSITE" id="PS50110">
    <property type="entry name" value="RESPONSE_REGULATORY"/>
    <property type="match status" value="1"/>
</dbReference>